<accession>A0A6J6I3Y6</accession>
<dbReference type="GO" id="GO:0016705">
    <property type="term" value="F:oxidoreductase activity, acting on paired donors, with incorporation or reduction of molecular oxygen"/>
    <property type="evidence" value="ECO:0007669"/>
    <property type="project" value="UniProtKB-ARBA"/>
</dbReference>
<dbReference type="FunFam" id="2.60.120.590:FF:000004">
    <property type="entry name" value="DNA oxidative demethylase ALKBH2"/>
    <property type="match status" value="1"/>
</dbReference>
<dbReference type="GO" id="GO:0032451">
    <property type="term" value="F:demethylase activity"/>
    <property type="evidence" value="ECO:0007669"/>
    <property type="project" value="UniProtKB-ARBA"/>
</dbReference>
<dbReference type="InterPro" id="IPR005123">
    <property type="entry name" value="Oxoglu/Fe-dep_dioxygenase_dom"/>
</dbReference>
<gene>
    <name evidence="10" type="ORF">UFOPK1874_01001</name>
</gene>
<protein>
    <submittedName>
        <fullName evidence="10">Unannotated protein</fullName>
    </submittedName>
</protein>
<keyword evidence="5" id="KW-0223">Dioxygenase</keyword>
<evidence type="ECO:0000313" key="10">
    <source>
        <dbReference type="EMBL" id="CAB4620310.1"/>
    </source>
</evidence>
<keyword evidence="2" id="KW-0479">Metal-binding</keyword>
<dbReference type="GO" id="GO:0046872">
    <property type="term" value="F:metal ion binding"/>
    <property type="evidence" value="ECO:0007669"/>
    <property type="project" value="UniProtKB-KW"/>
</dbReference>
<evidence type="ECO:0000256" key="4">
    <source>
        <dbReference type="ARBA" id="ARBA00022842"/>
    </source>
</evidence>
<keyword evidence="8" id="KW-0234">DNA repair</keyword>
<evidence type="ECO:0000256" key="8">
    <source>
        <dbReference type="ARBA" id="ARBA00023204"/>
    </source>
</evidence>
<evidence type="ECO:0000259" key="9">
    <source>
        <dbReference type="PROSITE" id="PS51471"/>
    </source>
</evidence>
<evidence type="ECO:0000256" key="2">
    <source>
        <dbReference type="ARBA" id="ARBA00022723"/>
    </source>
</evidence>
<dbReference type="InterPro" id="IPR037151">
    <property type="entry name" value="AlkB-like_sf"/>
</dbReference>
<dbReference type="PROSITE" id="PS51471">
    <property type="entry name" value="FE2OG_OXY"/>
    <property type="match status" value="1"/>
</dbReference>
<keyword evidence="4" id="KW-0460">Magnesium</keyword>
<keyword evidence="7" id="KW-0408">Iron</keyword>
<reference evidence="10" key="1">
    <citation type="submission" date="2020-05" db="EMBL/GenBank/DDBJ databases">
        <authorList>
            <person name="Chiriac C."/>
            <person name="Salcher M."/>
            <person name="Ghai R."/>
            <person name="Kavagutti S V."/>
        </authorList>
    </citation>
    <scope>NUCLEOTIDE SEQUENCE</scope>
</reference>
<proteinExistence type="predicted"/>
<dbReference type="PANTHER" id="PTHR31212">
    <property type="entry name" value="ALPHA-KETOGLUTARATE-DEPENDENT DIOXYGENASE ALKB HOMOLOG 3"/>
    <property type="match status" value="1"/>
</dbReference>
<dbReference type="Gene3D" id="2.60.120.590">
    <property type="entry name" value="Alpha-ketoglutarate-dependent dioxygenase AlkB-like"/>
    <property type="match status" value="1"/>
</dbReference>
<dbReference type="AlphaFoldDB" id="A0A6J6I3Y6"/>
<evidence type="ECO:0000256" key="6">
    <source>
        <dbReference type="ARBA" id="ARBA00023002"/>
    </source>
</evidence>
<dbReference type="Pfam" id="PF13532">
    <property type="entry name" value="2OG-FeII_Oxy_2"/>
    <property type="match status" value="1"/>
</dbReference>
<dbReference type="GO" id="GO:0051213">
    <property type="term" value="F:dioxygenase activity"/>
    <property type="evidence" value="ECO:0007669"/>
    <property type="project" value="UniProtKB-KW"/>
</dbReference>
<dbReference type="GO" id="GO:0140097">
    <property type="term" value="F:catalytic activity, acting on DNA"/>
    <property type="evidence" value="ECO:0007669"/>
    <property type="project" value="UniProtKB-ARBA"/>
</dbReference>
<comment type="cofactor">
    <cofactor evidence="1">
        <name>Fe(2+)</name>
        <dbReference type="ChEBI" id="CHEBI:29033"/>
    </cofactor>
</comment>
<sequence length="206" mass="23452">MPSQQSLPFGGELLPNDGSAILYPEFIASTEADAIINELISTNSWEQQTLHMYGNHVDEPRLSTWHSTGQSYTYSGKTRIAQPWTPTLTTIRERCESHSNHTFNGVLVNFYRNGNDHLGWHSDDELVNGPEPLIASISLGAERRFDLRHRESRELVSIHLSHGSLLVMSGLSQKCWEHRIPKMPRMEDPRVNLTFRRLIPNNPQGL</sequence>
<keyword evidence="6" id="KW-0560">Oxidoreductase</keyword>
<dbReference type="GO" id="GO:0005654">
    <property type="term" value="C:nucleoplasm"/>
    <property type="evidence" value="ECO:0007669"/>
    <property type="project" value="TreeGrafter"/>
</dbReference>
<evidence type="ECO:0000256" key="1">
    <source>
        <dbReference type="ARBA" id="ARBA00001954"/>
    </source>
</evidence>
<dbReference type="GO" id="GO:0006307">
    <property type="term" value="P:DNA alkylation repair"/>
    <property type="evidence" value="ECO:0007669"/>
    <property type="project" value="InterPro"/>
</dbReference>
<dbReference type="SUPFAM" id="SSF51197">
    <property type="entry name" value="Clavaminate synthase-like"/>
    <property type="match status" value="1"/>
</dbReference>
<dbReference type="GO" id="GO:0016787">
    <property type="term" value="F:hydrolase activity"/>
    <property type="evidence" value="ECO:0007669"/>
    <property type="project" value="UniProtKB-ARBA"/>
</dbReference>
<dbReference type="GO" id="GO:0005739">
    <property type="term" value="C:mitochondrion"/>
    <property type="evidence" value="ECO:0007669"/>
    <property type="project" value="TreeGrafter"/>
</dbReference>
<evidence type="ECO:0000256" key="3">
    <source>
        <dbReference type="ARBA" id="ARBA00022763"/>
    </source>
</evidence>
<dbReference type="InterPro" id="IPR032854">
    <property type="entry name" value="ALKBH3"/>
</dbReference>
<organism evidence="10">
    <name type="scientific">freshwater metagenome</name>
    <dbReference type="NCBI Taxonomy" id="449393"/>
    <lineage>
        <taxon>unclassified sequences</taxon>
        <taxon>metagenomes</taxon>
        <taxon>ecological metagenomes</taxon>
    </lineage>
</organism>
<keyword evidence="3" id="KW-0227">DNA damage</keyword>
<evidence type="ECO:0000256" key="7">
    <source>
        <dbReference type="ARBA" id="ARBA00023004"/>
    </source>
</evidence>
<dbReference type="EMBL" id="CAEZUX010000131">
    <property type="protein sequence ID" value="CAB4620310.1"/>
    <property type="molecule type" value="Genomic_DNA"/>
</dbReference>
<evidence type="ECO:0000256" key="5">
    <source>
        <dbReference type="ARBA" id="ARBA00022964"/>
    </source>
</evidence>
<feature type="domain" description="Fe2OG dioxygenase" evidence="9">
    <location>
        <begin position="102"/>
        <end position="199"/>
    </location>
</feature>
<name>A0A6J6I3Y6_9ZZZZ</name>
<dbReference type="InterPro" id="IPR027450">
    <property type="entry name" value="AlkB-like"/>
</dbReference>
<dbReference type="PANTHER" id="PTHR31212:SF4">
    <property type="entry name" value="ALPHA-KETOGLUTARATE-DEPENDENT DIOXYGENASE ALKB HOMOLOG 3"/>
    <property type="match status" value="1"/>
</dbReference>